<protein>
    <submittedName>
        <fullName evidence="1">Uncharacterized protein</fullName>
    </submittedName>
</protein>
<dbReference type="EMBL" id="JARJCW010000004">
    <property type="protein sequence ID" value="KAJ7225964.1"/>
    <property type="molecule type" value="Genomic_DNA"/>
</dbReference>
<name>A0AAD7E3X4_9AGAR</name>
<comment type="caution">
    <text evidence="1">The sequence shown here is derived from an EMBL/GenBank/DDBJ whole genome shotgun (WGS) entry which is preliminary data.</text>
</comment>
<dbReference type="AlphaFoldDB" id="A0AAD7E3X4"/>
<evidence type="ECO:0000313" key="2">
    <source>
        <dbReference type="Proteomes" id="UP001219525"/>
    </source>
</evidence>
<sequence length="151" mass="17143">MDCLQPMLQGRTNCLAVEVERVRRMPPEIESTLPSPLHSPTGFHMCCSLPVWNPVYDAMEEGIRDFADMAFDTAAPTFDTAVLAEIPLLRLSTIQRLKKDFGQAFLDGNISIRDARDVKNIYSLPLWYLTYAERARQAAHSWHTREGGQTM</sequence>
<organism evidence="1 2">
    <name type="scientific">Mycena pura</name>
    <dbReference type="NCBI Taxonomy" id="153505"/>
    <lineage>
        <taxon>Eukaryota</taxon>
        <taxon>Fungi</taxon>
        <taxon>Dikarya</taxon>
        <taxon>Basidiomycota</taxon>
        <taxon>Agaricomycotina</taxon>
        <taxon>Agaricomycetes</taxon>
        <taxon>Agaricomycetidae</taxon>
        <taxon>Agaricales</taxon>
        <taxon>Marasmiineae</taxon>
        <taxon>Mycenaceae</taxon>
        <taxon>Mycena</taxon>
    </lineage>
</organism>
<evidence type="ECO:0000313" key="1">
    <source>
        <dbReference type="EMBL" id="KAJ7225964.1"/>
    </source>
</evidence>
<keyword evidence="2" id="KW-1185">Reference proteome</keyword>
<accession>A0AAD7E3X4</accession>
<reference evidence="1" key="1">
    <citation type="submission" date="2023-03" db="EMBL/GenBank/DDBJ databases">
        <title>Massive genome expansion in bonnet fungi (Mycena s.s.) driven by repeated elements and novel gene families across ecological guilds.</title>
        <authorList>
            <consortium name="Lawrence Berkeley National Laboratory"/>
            <person name="Harder C.B."/>
            <person name="Miyauchi S."/>
            <person name="Viragh M."/>
            <person name="Kuo A."/>
            <person name="Thoen E."/>
            <person name="Andreopoulos B."/>
            <person name="Lu D."/>
            <person name="Skrede I."/>
            <person name="Drula E."/>
            <person name="Henrissat B."/>
            <person name="Morin E."/>
            <person name="Kohler A."/>
            <person name="Barry K."/>
            <person name="LaButti K."/>
            <person name="Morin E."/>
            <person name="Salamov A."/>
            <person name="Lipzen A."/>
            <person name="Mereny Z."/>
            <person name="Hegedus B."/>
            <person name="Baldrian P."/>
            <person name="Stursova M."/>
            <person name="Weitz H."/>
            <person name="Taylor A."/>
            <person name="Grigoriev I.V."/>
            <person name="Nagy L.G."/>
            <person name="Martin F."/>
            <person name="Kauserud H."/>
        </authorList>
    </citation>
    <scope>NUCLEOTIDE SEQUENCE</scope>
    <source>
        <strain evidence="1">9144</strain>
    </source>
</reference>
<gene>
    <name evidence="1" type="ORF">GGX14DRAFT_386664</name>
</gene>
<proteinExistence type="predicted"/>
<dbReference type="Proteomes" id="UP001219525">
    <property type="component" value="Unassembled WGS sequence"/>
</dbReference>